<feature type="domain" description="Sulfotransferase" evidence="3">
    <location>
        <begin position="43"/>
        <end position="250"/>
    </location>
</feature>
<evidence type="ECO:0000256" key="2">
    <source>
        <dbReference type="ARBA" id="ARBA00023180"/>
    </source>
</evidence>
<dbReference type="RefSeq" id="WP_223853167.1">
    <property type="nucleotide sequence ID" value="NZ_BMMN01000007.1"/>
</dbReference>
<keyword evidence="5" id="KW-1185">Reference proteome</keyword>
<evidence type="ECO:0000256" key="1">
    <source>
        <dbReference type="ARBA" id="ARBA00022679"/>
    </source>
</evidence>
<reference evidence="4" key="2">
    <citation type="submission" date="2020-09" db="EMBL/GenBank/DDBJ databases">
        <authorList>
            <person name="Sun Q."/>
            <person name="Zhou Y."/>
        </authorList>
    </citation>
    <scope>NUCLEOTIDE SEQUENCE</scope>
    <source>
        <strain evidence="4">CGMCC 4.7138</strain>
    </source>
</reference>
<evidence type="ECO:0000313" key="4">
    <source>
        <dbReference type="EMBL" id="GGO18233.1"/>
    </source>
</evidence>
<dbReference type="AlphaFoldDB" id="A0A8H9LES8"/>
<dbReference type="EMBL" id="BMMN01000007">
    <property type="protein sequence ID" value="GGO18233.1"/>
    <property type="molecule type" value="Genomic_DNA"/>
</dbReference>
<dbReference type="InterPro" id="IPR027417">
    <property type="entry name" value="P-loop_NTPase"/>
</dbReference>
<organism evidence="4 5">
    <name type="scientific">Microbispora bryophytorum</name>
    <dbReference type="NCBI Taxonomy" id="1460882"/>
    <lineage>
        <taxon>Bacteria</taxon>
        <taxon>Bacillati</taxon>
        <taxon>Actinomycetota</taxon>
        <taxon>Actinomycetes</taxon>
        <taxon>Streptosporangiales</taxon>
        <taxon>Streptosporangiaceae</taxon>
        <taxon>Microbispora</taxon>
    </lineage>
</organism>
<dbReference type="InterPro" id="IPR037359">
    <property type="entry name" value="NST/OST"/>
</dbReference>
<name>A0A8H9LES8_9ACTN</name>
<dbReference type="Gene3D" id="3.40.50.300">
    <property type="entry name" value="P-loop containing nucleotide triphosphate hydrolases"/>
    <property type="match status" value="1"/>
</dbReference>
<proteinExistence type="predicted"/>
<dbReference type="SUPFAM" id="SSF52540">
    <property type="entry name" value="P-loop containing nucleoside triphosphate hydrolases"/>
    <property type="match status" value="1"/>
</dbReference>
<dbReference type="PANTHER" id="PTHR10605">
    <property type="entry name" value="HEPARAN SULFATE SULFOTRANSFERASE"/>
    <property type="match status" value="1"/>
</dbReference>
<protein>
    <recommendedName>
        <fullName evidence="3">Sulfotransferase domain-containing protein</fullName>
    </recommendedName>
</protein>
<dbReference type="GO" id="GO:0008146">
    <property type="term" value="F:sulfotransferase activity"/>
    <property type="evidence" value="ECO:0007669"/>
    <property type="project" value="InterPro"/>
</dbReference>
<evidence type="ECO:0000259" key="3">
    <source>
        <dbReference type="Pfam" id="PF00685"/>
    </source>
</evidence>
<accession>A0A8H9LES8</accession>
<dbReference type="InterPro" id="IPR000863">
    <property type="entry name" value="Sulfotransferase_dom"/>
</dbReference>
<dbReference type="PANTHER" id="PTHR10605:SF56">
    <property type="entry name" value="BIFUNCTIONAL HEPARAN SULFATE N-DEACETYLASE_N-SULFOTRANSFERASE"/>
    <property type="match status" value="1"/>
</dbReference>
<reference evidence="4" key="1">
    <citation type="journal article" date="2014" name="Int. J. Syst. Evol. Microbiol.">
        <title>Complete genome sequence of Corynebacterium casei LMG S-19264T (=DSM 44701T), isolated from a smear-ripened cheese.</title>
        <authorList>
            <consortium name="US DOE Joint Genome Institute (JGI-PGF)"/>
            <person name="Walter F."/>
            <person name="Albersmeier A."/>
            <person name="Kalinowski J."/>
            <person name="Ruckert C."/>
        </authorList>
    </citation>
    <scope>NUCLEOTIDE SEQUENCE</scope>
    <source>
        <strain evidence="4">CGMCC 4.7138</strain>
    </source>
</reference>
<keyword evidence="2" id="KW-0325">Glycoprotein</keyword>
<sequence>MSSTLKHPALKLPALKQSALKQSAHAVSLAAGRATSAGRVLPSFLIIGAQRCGTTSLYRSLSRHPLVMKPVLRKGVHYFDMAYERGLPWYRAHFPLTSRAQALRFRWGHAPQAFESAPYYLFHPLAGARIAADLPGVKLIVLVRDPVERACSAHAHELARGFETEPAFERALALEPERLAGEAERLRTVPGYASHAHRHHAYLARGRYAEQLARLEPLVGRDRILVLDSGLLFRDPRAAYDRVLEFLGLPRLGGVEFERHNARPREAMPASVHRRLRDHFEPWDALLVPWLGAVPSWRR</sequence>
<comment type="caution">
    <text evidence="4">The sequence shown here is derived from an EMBL/GenBank/DDBJ whole genome shotgun (WGS) entry which is preliminary data.</text>
</comment>
<keyword evidence="1" id="KW-0808">Transferase</keyword>
<evidence type="ECO:0000313" key="5">
    <source>
        <dbReference type="Proteomes" id="UP000653480"/>
    </source>
</evidence>
<dbReference type="Proteomes" id="UP000653480">
    <property type="component" value="Unassembled WGS sequence"/>
</dbReference>
<dbReference type="Pfam" id="PF00685">
    <property type="entry name" value="Sulfotransfer_1"/>
    <property type="match status" value="1"/>
</dbReference>
<gene>
    <name evidence="4" type="ORF">GCM10011574_42730</name>
</gene>